<protein>
    <submittedName>
        <fullName evidence="1">Uncharacterized protein</fullName>
    </submittedName>
</protein>
<dbReference type="EMBL" id="AVOT02003734">
    <property type="protein sequence ID" value="MBW0474424.1"/>
    <property type="molecule type" value="Genomic_DNA"/>
</dbReference>
<dbReference type="Proteomes" id="UP000765509">
    <property type="component" value="Unassembled WGS sequence"/>
</dbReference>
<comment type="caution">
    <text evidence="1">The sequence shown here is derived from an EMBL/GenBank/DDBJ whole genome shotgun (WGS) entry which is preliminary data.</text>
</comment>
<proteinExistence type="predicted"/>
<dbReference type="AlphaFoldDB" id="A0A9Q3BZK3"/>
<dbReference type="OrthoDB" id="3929326at2759"/>
<sequence length="109" mass="12525">MLQKGWKTRLLEDTLREDLIEVHPKASSFKIMLDKVKNHSKQNINVTFEYEKQKWDKSNKVPDFNLGYLVLVSTLNFNNIKGPNKLKSSYVGPFVISSLHGKKFNASGI</sequence>
<evidence type="ECO:0000313" key="1">
    <source>
        <dbReference type="EMBL" id="MBW0474424.1"/>
    </source>
</evidence>
<reference evidence="1" key="1">
    <citation type="submission" date="2021-03" db="EMBL/GenBank/DDBJ databases">
        <title>Draft genome sequence of rust myrtle Austropuccinia psidii MF-1, a brazilian biotype.</title>
        <authorList>
            <person name="Quecine M.C."/>
            <person name="Pachon D.M.R."/>
            <person name="Bonatelli M.L."/>
            <person name="Correr F.H."/>
            <person name="Franceschini L.M."/>
            <person name="Leite T.F."/>
            <person name="Margarido G.R.A."/>
            <person name="Almeida C.A."/>
            <person name="Ferrarezi J.A."/>
            <person name="Labate C.A."/>
        </authorList>
    </citation>
    <scope>NUCLEOTIDE SEQUENCE</scope>
    <source>
        <strain evidence="1">MF-1</strain>
    </source>
</reference>
<name>A0A9Q3BZK3_9BASI</name>
<evidence type="ECO:0000313" key="2">
    <source>
        <dbReference type="Proteomes" id="UP000765509"/>
    </source>
</evidence>
<gene>
    <name evidence="1" type="ORF">O181_014139</name>
</gene>
<organism evidence="1 2">
    <name type="scientific">Austropuccinia psidii MF-1</name>
    <dbReference type="NCBI Taxonomy" id="1389203"/>
    <lineage>
        <taxon>Eukaryota</taxon>
        <taxon>Fungi</taxon>
        <taxon>Dikarya</taxon>
        <taxon>Basidiomycota</taxon>
        <taxon>Pucciniomycotina</taxon>
        <taxon>Pucciniomycetes</taxon>
        <taxon>Pucciniales</taxon>
        <taxon>Sphaerophragmiaceae</taxon>
        <taxon>Austropuccinia</taxon>
    </lineage>
</organism>
<keyword evidence="2" id="KW-1185">Reference proteome</keyword>
<accession>A0A9Q3BZK3</accession>